<dbReference type="Proteomes" id="UP000003786">
    <property type="component" value="Chromosome 4"/>
</dbReference>
<dbReference type="KEGG" id="tot:TOT_040000742"/>
<dbReference type="EMBL" id="AP011949">
    <property type="protein sequence ID" value="BAM42375.1"/>
    <property type="molecule type" value="Genomic_DNA"/>
</dbReference>
<protein>
    <submittedName>
        <fullName evidence="1">Uncharacterized protein</fullName>
    </submittedName>
</protein>
<keyword evidence="2" id="KW-1185">Reference proteome</keyword>
<name>J7M4P4_THEOR</name>
<organism evidence="1 2">
    <name type="scientific">Theileria orientalis strain Shintoku</name>
    <dbReference type="NCBI Taxonomy" id="869250"/>
    <lineage>
        <taxon>Eukaryota</taxon>
        <taxon>Sar</taxon>
        <taxon>Alveolata</taxon>
        <taxon>Apicomplexa</taxon>
        <taxon>Aconoidasida</taxon>
        <taxon>Piroplasmida</taxon>
        <taxon>Theileriidae</taxon>
        <taxon>Theileria</taxon>
    </lineage>
</organism>
<gene>
    <name evidence="1" type="ORF">TOT_040000742</name>
</gene>
<dbReference type="VEuPathDB" id="PiroplasmaDB:TOT_040000742"/>
<evidence type="ECO:0000313" key="2">
    <source>
        <dbReference type="Proteomes" id="UP000003786"/>
    </source>
</evidence>
<reference evidence="1 2" key="1">
    <citation type="journal article" date="2012" name="MBio">
        <title>Comparative genome analysis of three eukaryotic parasites with differing abilities to transform leukocytes reveals key mediators of Theileria-induced leukocyte transformation.</title>
        <authorList>
            <person name="Hayashida K."/>
            <person name="Hara Y."/>
            <person name="Abe T."/>
            <person name="Yamasaki C."/>
            <person name="Toyoda A."/>
            <person name="Kosuge T."/>
            <person name="Suzuki Y."/>
            <person name="Sato Y."/>
            <person name="Kawashima S."/>
            <person name="Katayama T."/>
            <person name="Wakaguri H."/>
            <person name="Inoue N."/>
            <person name="Homma K."/>
            <person name="Tada-Umezaki M."/>
            <person name="Yagi Y."/>
            <person name="Fujii Y."/>
            <person name="Habara T."/>
            <person name="Kanehisa M."/>
            <person name="Watanabe H."/>
            <person name="Ito K."/>
            <person name="Gojobori T."/>
            <person name="Sugawara H."/>
            <person name="Imanishi T."/>
            <person name="Weir W."/>
            <person name="Gardner M."/>
            <person name="Pain A."/>
            <person name="Shiels B."/>
            <person name="Hattori M."/>
            <person name="Nene V."/>
            <person name="Sugimoto C."/>
        </authorList>
    </citation>
    <scope>NUCLEOTIDE SEQUENCE [LARGE SCALE GENOMIC DNA]</scope>
    <source>
        <strain evidence="1 2">Shintoku</strain>
    </source>
</reference>
<dbReference type="GeneID" id="20716786"/>
<proteinExistence type="predicted"/>
<sequence>MLPNKLVFDDNYHVTTYASTYKELIPTHRIYECCYTYYHHICPCGCRRSVALWAGT</sequence>
<accession>J7M4P4</accession>
<dbReference type="AlphaFoldDB" id="J7M4P4"/>
<evidence type="ECO:0000313" key="1">
    <source>
        <dbReference type="EMBL" id="BAM42375.1"/>
    </source>
</evidence>
<dbReference type="RefSeq" id="XP_009692676.1">
    <property type="nucleotide sequence ID" value="XM_009694381.1"/>
</dbReference>